<keyword evidence="6" id="KW-0687">Ribonucleoprotein</keyword>
<reference evidence="11" key="2">
    <citation type="submission" date="2018-11" db="EMBL/GenBank/DDBJ databases">
        <title>Complete Plastid Genome of Cyanidioschyzon merolae Isolate 5578.</title>
        <authorList>
            <person name="Bi G."/>
        </authorList>
    </citation>
    <scope>NUCLEOTIDE SEQUENCE</scope>
</reference>
<dbReference type="Gene3D" id="2.40.30.10">
    <property type="entry name" value="Translation factors"/>
    <property type="match status" value="2"/>
</dbReference>
<gene>
    <name evidence="11" type="primary">rpl3</name>
</gene>
<evidence type="ECO:0000256" key="1">
    <source>
        <dbReference type="ARBA" id="ARBA00006540"/>
    </source>
</evidence>
<geneLocation type="chloroplast" evidence="11"/>
<evidence type="ECO:0000256" key="9">
    <source>
        <dbReference type="SAM" id="SignalP"/>
    </source>
</evidence>
<dbReference type="OMA" id="KVGECFI"/>
<evidence type="ECO:0000256" key="4">
    <source>
        <dbReference type="ARBA" id="ARBA00022884"/>
    </source>
</evidence>
<evidence type="ECO:0000256" key="8">
    <source>
        <dbReference type="ARBA" id="ARBA00035503"/>
    </source>
</evidence>
<keyword evidence="4" id="KW-0694">RNA-binding</keyword>
<keyword evidence="11" id="KW-0150">Chloroplast</keyword>
<evidence type="ECO:0000313" key="11">
    <source>
        <dbReference type="EMBL" id="QFV17196.1"/>
    </source>
</evidence>
<feature type="chain" id="PRO_5033498009" description="Large ribosomal subunit protein uL3c" evidence="9">
    <location>
        <begin position="18"/>
        <end position="203"/>
    </location>
</feature>
<dbReference type="AlphaFoldDB" id="A0A5P9RVL1"/>
<reference evidence="10" key="1">
    <citation type="submission" date="2018-11" db="EMBL/GenBank/DDBJ databases">
        <title>Complete Plastid Genome of Cyanidioschyzon merolae Isolate 5508.</title>
        <authorList>
            <person name="Bi G."/>
        </authorList>
    </citation>
    <scope>NUCLEOTIDE SEQUENCE</scope>
    <source>
        <strain evidence="10">5508</strain>
    </source>
</reference>
<sequence>MLLAFMLLSNQVNEGAGENTDMSLLMSLLATKIGMSQLFDEKGNALPVTWVKSGVHEVIDHRTPEKHGYTALVVRYQHWIREFRVKHLSAYPIGRRLDLSTCFQIGQKVSVKAKTIGKGFAGYQKRHHFARGPMSHGSKNHRQPGSIGAGTFPGRVFPGTRMAGRLGGNFCTIKGLEILQIQNDQMALKGAVPGKVGNLLRIE</sequence>
<dbReference type="GO" id="GO:0019843">
    <property type="term" value="F:rRNA binding"/>
    <property type="evidence" value="ECO:0007669"/>
    <property type="project" value="UniProtKB-KW"/>
</dbReference>
<proteinExistence type="inferred from homology"/>
<keyword evidence="5 11" id="KW-0689">Ribosomal protein</keyword>
<organism evidence="11">
    <name type="scientific">Cyanidioschyzon merolae</name>
    <name type="common">Red alga</name>
    <dbReference type="NCBI Taxonomy" id="45157"/>
    <lineage>
        <taxon>Eukaryota</taxon>
        <taxon>Rhodophyta</taxon>
        <taxon>Bangiophyceae</taxon>
        <taxon>Cyanidiales</taxon>
        <taxon>Cyanidiaceae</taxon>
        <taxon>Cyanidioschyzon</taxon>
    </lineage>
</organism>
<dbReference type="EMBL" id="MK231134">
    <property type="protein sequence ID" value="QFV17020.1"/>
    <property type="molecule type" value="Genomic_DNA"/>
</dbReference>
<dbReference type="EMBL" id="MK231135">
    <property type="protein sequence ID" value="QFV17196.1"/>
    <property type="molecule type" value="Genomic_DNA"/>
</dbReference>
<keyword evidence="3" id="KW-0699">rRNA-binding</keyword>
<keyword evidence="11" id="KW-0934">Plastid</keyword>
<dbReference type="FunFam" id="2.40.30.10:FF:000065">
    <property type="entry name" value="50S ribosomal protein L3, chloroplastic"/>
    <property type="match status" value="1"/>
</dbReference>
<dbReference type="Pfam" id="PF00297">
    <property type="entry name" value="Ribosomal_L3"/>
    <property type="match status" value="1"/>
</dbReference>
<dbReference type="GO" id="GO:0022625">
    <property type="term" value="C:cytosolic large ribosomal subunit"/>
    <property type="evidence" value="ECO:0007669"/>
    <property type="project" value="TreeGrafter"/>
</dbReference>
<dbReference type="PANTHER" id="PTHR11229:SF16">
    <property type="entry name" value="LARGE RIBOSOMAL SUBUNIT PROTEIN UL3C"/>
    <property type="match status" value="1"/>
</dbReference>
<dbReference type="InterPro" id="IPR019927">
    <property type="entry name" value="Ribosomal_uL3_bac/org-type"/>
</dbReference>
<evidence type="ECO:0000256" key="3">
    <source>
        <dbReference type="ARBA" id="ARBA00022730"/>
    </source>
</evidence>
<dbReference type="InterPro" id="IPR000597">
    <property type="entry name" value="Ribosomal_uL3"/>
</dbReference>
<evidence type="ECO:0000256" key="7">
    <source>
        <dbReference type="ARBA" id="ARBA00035213"/>
    </source>
</evidence>
<evidence type="ECO:0000256" key="2">
    <source>
        <dbReference type="ARBA" id="ARBA00011838"/>
    </source>
</evidence>
<dbReference type="GO" id="GO:0006412">
    <property type="term" value="P:translation"/>
    <property type="evidence" value="ECO:0007669"/>
    <property type="project" value="InterPro"/>
</dbReference>
<evidence type="ECO:0000256" key="5">
    <source>
        <dbReference type="ARBA" id="ARBA00022980"/>
    </source>
</evidence>
<evidence type="ECO:0000256" key="6">
    <source>
        <dbReference type="ARBA" id="ARBA00023274"/>
    </source>
</evidence>
<feature type="signal peptide" evidence="9">
    <location>
        <begin position="1"/>
        <end position="17"/>
    </location>
</feature>
<evidence type="ECO:0000313" key="10">
    <source>
        <dbReference type="EMBL" id="QFV17020.1"/>
    </source>
</evidence>
<name>A0A5P9RVL1_CYAME</name>
<dbReference type="PANTHER" id="PTHR11229">
    <property type="entry name" value="50S RIBOSOMAL PROTEIN L3"/>
    <property type="match status" value="1"/>
</dbReference>
<comment type="subunit">
    <text evidence="2">Part of the 50S ribosomal subunit.</text>
</comment>
<accession>A0A5P9RVL1</accession>
<dbReference type="GO" id="GO:0003735">
    <property type="term" value="F:structural constituent of ribosome"/>
    <property type="evidence" value="ECO:0007669"/>
    <property type="project" value="InterPro"/>
</dbReference>
<dbReference type="InterPro" id="IPR009000">
    <property type="entry name" value="Transl_B-barrel_sf"/>
</dbReference>
<comment type="similarity">
    <text evidence="1">Belongs to the universal ribosomal protein uL3 family.</text>
</comment>
<dbReference type="SUPFAM" id="SSF50447">
    <property type="entry name" value="Translation proteins"/>
    <property type="match status" value="1"/>
</dbReference>
<protein>
    <recommendedName>
        <fullName evidence="7">Large ribosomal subunit protein uL3c</fullName>
    </recommendedName>
    <alternativeName>
        <fullName evidence="8">50S ribosomal protein L3, chloroplastic</fullName>
    </alternativeName>
</protein>
<keyword evidence="9" id="KW-0732">Signal</keyword>